<sequence length="223" mass="25440">MQDRGLLEYLKWLFFKDRAVSLRVFNIVVTGVLMWGYLCVYLTLNYLPQFSFASEQVLWVIGAYLLTTIVGFWLAYKSDKPLFSFIGYSAMNIGTALFFSYFLPEHGIEIISQLIKFVAVVTVLMMSVSICFARVFDSLTAMLLLVLACLAVTEFGWFMLSGEFKPLVHWIGIYLFCAFVGFQWKEYNGKYETLDKAIDFGSGLYIDIVGAIISTLAQLNARR</sequence>
<dbReference type="EMBL" id="CP136522">
    <property type="protein sequence ID" value="WOT04732.1"/>
    <property type="molecule type" value="Genomic_DNA"/>
</dbReference>
<evidence type="ECO:0000256" key="1">
    <source>
        <dbReference type="SAM" id="Phobius"/>
    </source>
</evidence>
<keyword evidence="1" id="KW-0812">Transmembrane</keyword>
<reference evidence="2 3" key="1">
    <citation type="submission" date="2023-10" db="EMBL/GenBank/DDBJ databases">
        <title>Complete genome sequence of Shewanella sp. DAU334.</title>
        <authorList>
            <person name="Lee Y.-S."/>
            <person name="Jeong H.-R."/>
            <person name="Hwang E.-J."/>
            <person name="Choi Y.-L."/>
            <person name="Kim G.-D."/>
        </authorList>
    </citation>
    <scope>NUCLEOTIDE SEQUENCE [LARGE SCALE GENOMIC DNA]</scope>
    <source>
        <strain evidence="2 3">DAU334</strain>
    </source>
</reference>
<evidence type="ECO:0008006" key="4">
    <source>
        <dbReference type="Google" id="ProtNLM"/>
    </source>
</evidence>
<accession>A0ABZ0JWP0</accession>
<feature type="transmembrane region" description="Helical" evidence="1">
    <location>
        <begin position="82"/>
        <end position="102"/>
    </location>
</feature>
<keyword evidence="3" id="KW-1185">Reference proteome</keyword>
<evidence type="ECO:0000313" key="3">
    <source>
        <dbReference type="Proteomes" id="UP001529491"/>
    </source>
</evidence>
<keyword evidence="1" id="KW-0472">Membrane</keyword>
<keyword evidence="1" id="KW-1133">Transmembrane helix</keyword>
<feature type="transmembrane region" description="Helical" evidence="1">
    <location>
        <begin position="204"/>
        <end position="221"/>
    </location>
</feature>
<proteinExistence type="predicted"/>
<name>A0ABZ0JWP0_9GAMM</name>
<feature type="transmembrane region" description="Helical" evidence="1">
    <location>
        <begin position="56"/>
        <end position="76"/>
    </location>
</feature>
<feature type="transmembrane region" description="Helical" evidence="1">
    <location>
        <begin position="114"/>
        <end position="135"/>
    </location>
</feature>
<protein>
    <recommendedName>
        <fullName evidence="4">Histidine kinase</fullName>
    </recommendedName>
</protein>
<evidence type="ECO:0000313" key="2">
    <source>
        <dbReference type="EMBL" id="WOT04732.1"/>
    </source>
</evidence>
<feature type="transmembrane region" description="Helical" evidence="1">
    <location>
        <begin position="167"/>
        <end position="184"/>
    </location>
</feature>
<organism evidence="2 3">
    <name type="scientific">Shewanella youngdeokensis</name>
    <dbReference type="NCBI Taxonomy" id="2999068"/>
    <lineage>
        <taxon>Bacteria</taxon>
        <taxon>Pseudomonadati</taxon>
        <taxon>Pseudomonadota</taxon>
        <taxon>Gammaproteobacteria</taxon>
        <taxon>Alteromonadales</taxon>
        <taxon>Shewanellaceae</taxon>
        <taxon>Shewanella</taxon>
    </lineage>
</organism>
<feature type="transmembrane region" description="Helical" evidence="1">
    <location>
        <begin position="20"/>
        <end position="44"/>
    </location>
</feature>
<feature type="transmembrane region" description="Helical" evidence="1">
    <location>
        <begin position="141"/>
        <end position="160"/>
    </location>
</feature>
<gene>
    <name evidence="2" type="ORF">RGE70_15645</name>
</gene>
<dbReference type="RefSeq" id="WP_310472369.1">
    <property type="nucleotide sequence ID" value="NZ_CP136522.1"/>
</dbReference>
<dbReference type="Proteomes" id="UP001529491">
    <property type="component" value="Chromosome"/>
</dbReference>